<dbReference type="GO" id="GO:0006123">
    <property type="term" value="P:mitochondrial electron transport, cytochrome c to oxygen"/>
    <property type="evidence" value="ECO:0007669"/>
    <property type="project" value="TreeGrafter"/>
</dbReference>
<evidence type="ECO:0000256" key="2">
    <source>
        <dbReference type="ARBA" id="ARBA00022792"/>
    </source>
</evidence>
<accession>A0AAW1S063</accession>
<dbReference type="AlphaFoldDB" id="A0AAW1S063"/>
<dbReference type="PANTHER" id="PTHR11504">
    <property type="entry name" value="CYTOCHROME C OXIDASE POLYPEPTIDE VIA"/>
    <property type="match status" value="1"/>
</dbReference>
<evidence type="ECO:0000256" key="6">
    <source>
        <dbReference type="RuleBase" id="RU004396"/>
    </source>
</evidence>
<evidence type="ECO:0000256" key="5">
    <source>
        <dbReference type="ARBA" id="ARBA00023136"/>
    </source>
</evidence>
<keyword evidence="8" id="KW-1185">Reference proteome</keyword>
<sequence length="103" mass="11787">MQSLLRTTARQLRRPPTVAGAPIRQMSGASIEEEVKEMNKWRIVTYAAIPVCIALALWDMSAPAEHAHERPAYPYLRIRNKEFPWGKCGLFEMDCPKDGEEEE</sequence>
<protein>
    <submittedName>
        <fullName evidence="7">Uncharacterized protein</fullName>
    </submittedName>
</protein>
<evidence type="ECO:0000313" key="8">
    <source>
        <dbReference type="Proteomes" id="UP001438707"/>
    </source>
</evidence>
<name>A0AAW1S063_9CHLO</name>
<dbReference type="Pfam" id="PF02046">
    <property type="entry name" value="COX6A"/>
    <property type="match status" value="1"/>
</dbReference>
<dbReference type="GO" id="GO:0005743">
    <property type="term" value="C:mitochondrial inner membrane"/>
    <property type="evidence" value="ECO:0007669"/>
    <property type="project" value="UniProtKB-SubCell"/>
</dbReference>
<keyword evidence="3" id="KW-0809">Transit peptide</keyword>
<dbReference type="InterPro" id="IPR036418">
    <property type="entry name" value="Cyt_c_oxidase_su6a_sf"/>
</dbReference>
<gene>
    <name evidence="7" type="ORF">WJX74_001991</name>
</gene>
<dbReference type="GO" id="GO:0030234">
    <property type="term" value="F:enzyme regulator activity"/>
    <property type="evidence" value="ECO:0007669"/>
    <property type="project" value="TreeGrafter"/>
</dbReference>
<keyword evidence="4" id="KW-0496">Mitochondrion</keyword>
<comment type="caution">
    <text evidence="7">The sequence shown here is derived from an EMBL/GenBank/DDBJ whole genome shotgun (WGS) entry which is preliminary data.</text>
</comment>
<evidence type="ECO:0000256" key="4">
    <source>
        <dbReference type="ARBA" id="ARBA00023128"/>
    </source>
</evidence>
<reference evidence="7 8" key="1">
    <citation type="journal article" date="2024" name="Nat. Commun.">
        <title>Phylogenomics reveals the evolutionary origins of lichenization in chlorophyte algae.</title>
        <authorList>
            <person name="Puginier C."/>
            <person name="Libourel C."/>
            <person name="Otte J."/>
            <person name="Skaloud P."/>
            <person name="Haon M."/>
            <person name="Grisel S."/>
            <person name="Petersen M."/>
            <person name="Berrin J.G."/>
            <person name="Delaux P.M."/>
            <person name="Dal Grande F."/>
            <person name="Keller J."/>
        </authorList>
    </citation>
    <scope>NUCLEOTIDE SEQUENCE [LARGE SCALE GENOMIC DNA]</scope>
    <source>
        <strain evidence="7 8">SAG 2145</strain>
    </source>
</reference>
<dbReference type="Gene3D" id="4.10.95.10">
    <property type="entry name" value="Cytochrome c oxidase, subunit VIa"/>
    <property type="match status" value="1"/>
</dbReference>
<proteinExistence type="inferred from homology"/>
<dbReference type="EMBL" id="JALJOS010000005">
    <property type="protein sequence ID" value="KAK9838721.1"/>
    <property type="molecule type" value="Genomic_DNA"/>
</dbReference>
<keyword evidence="5" id="KW-0472">Membrane</keyword>
<dbReference type="InterPro" id="IPR001349">
    <property type="entry name" value="Cyt_c_oxidase_su6a"/>
</dbReference>
<organism evidence="7 8">
    <name type="scientific">Apatococcus lobatus</name>
    <dbReference type="NCBI Taxonomy" id="904363"/>
    <lineage>
        <taxon>Eukaryota</taxon>
        <taxon>Viridiplantae</taxon>
        <taxon>Chlorophyta</taxon>
        <taxon>core chlorophytes</taxon>
        <taxon>Trebouxiophyceae</taxon>
        <taxon>Chlorellales</taxon>
        <taxon>Chlorellaceae</taxon>
        <taxon>Apatococcus</taxon>
    </lineage>
</organism>
<dbReference type="PANTHER" id="PTHR11504:SF0">
    <property type="entry name" value="CYTOCHROME C OXIDASE SUBUNIT"/>
    <property type="match status" value="1"/>
</dbReference>
<comment type="subcellular location">
    <subcellularLocation>
        <location evidence="1">Mitochondrion inner membrane</location>
    </subcellularLocation>
</comment>
<evidence type="ECO:0000256" key="1">
    <source>
        <dbReference type="ARBA" id="ARBA00004273"/>
    </source>
</evidence>
<dbReference type="SUPFAM" id="SSF81411">
    <property type="entry name" value="Mitochondrial cytochrome c oxidase subunit VIa"/>
    <property type="match status" value="1"/>
</dbReference>
<evidence type="ECO:0000256" key="3">
    <source>
        <dbReference type="ARBA" id="ARBA00022946"/>
    </source>
</evidence>
<dbReference type="Proteomes" id="UP001438707">
    <property type="component" value="Unassembled WGS sequence"/>
</dbReference>
<evidence type="ECO:0000313" key="7">
    <source>
        <dbReference type="EMBL" id="KAK9838721.1"/>
    </source>
</evidence>
<keyword evidence="2" id="KW-0999">Mitochondrion inner membrane</keyword>
<comment type="similarity">
    <text evidence="6">Belongs to the cytochrome c oxidase subunit 6A family.</text>
</comment>